<dbReference type="Proteomes" id="UP000077202">
    <property type="component" value="Unassembled WGS sequence"/>
</dbReference>
<accession>A0A176WQL0</accession>
<protein>
    <recommendedName>
        <fullName evidence="5">DUF1230 family protein</fullName>
    </recommendedName>
</protein>
<evidence type="ECO:0000313" key="3">
    <source>
        <dbReference type="EMBL" id="OAE34592.1"/>
    </source>
</evidence>
<gene>
    <name evidence="3" type="ORF">AXG93_167s1030</name>
</gene>
<feature type="transmembrane region" description="Helical" evidence="2">
    <location>
        <begin position="249"/>
        <end position="268"/>
    </location>
</feature>
<dbReference type="Pfam" id="PF06799">
    <property type="entry name" value="CGLD27-like"/>
    <property type="match status" value="1"/>
</dbReference>
<keyword evidence="2" id="KW-1133">Transmembrane helix</keyword>
<evidence type="ECO:0008006" key="5">
    <source>
        <dbReference type="Google" id="ProtNLM"/>
    </source>
</evidence>
<keyword evidence="4" id="KW-1185">Reference proteome</keyword>
<feature type="transmembrane region" description="Helical" evidence="2">
    <location>
        <begin position="162"/>
        <end position="182"/>
    </location>
</feature>
<dbReference type="InterPro" id="IPR009631">
    <property type="entry name" value="CGLD27-like"/>
</dbReference>
<feature type="transmembrane region" description="Helical" evidence="2">
    <location>
        <begin position="128"/>
        <end position="150"/>
    </location>
</feature>
<keyword evidence="2" id="KW-0812">Transmembrane</keyword>
<dbReference type="PANTHER" id="PTHR34214:SF1">
    <property type="entry name" value="DUF1230 FAMILY PROTEIN"/>
    <property type="match status" value="1"/>
</dbReference>
<sequence>MAASCVALRVSSPGQLHYATAVGVSLPSLKRGALLARICPARCSSDREGGGGAGEAGGGGKGGSGGDPPRKKGGGDKGRRRFDAGFSFAEGGSRGFCVVPREQQPVNEYQDLTQSLLFPWATDDIWKYVLRLAAIGGLSTLVIGWPVSAVSINASQEPVKCAVGALSGGLGASTLAVVRLYLGWAYVGNRLFSATVEYEETGWYDGEVWVKPPEVLARDRLLAYYKVMLDSLSLEYVNQVKPALRRLKVTLVCLAISLATCSVLLFTLHPPERKLPVAEEDSPGPSVVRGIYSDKAARDYEPGAFSDEDDVAGQFLENCAIPAPVLTSQI</sequence>
<feature type="compositionally biased region" description="Basic and acidic residues" evidence="1">
    <location>
        <begin position="68"/>
        <end position="80"/>
    </location>
</feature>
<feature type="region of interest" description="Disordered" evidence="1">
    <location>
        <begin position="44"/>
        <end position="80"/>
    </location>
</feature>
<evidence type="ECO:0000313" key="4">
    <source>
        <dbReference type="Proteomes" id="UP000077202"/>
    </source>
</evidence>
<evidence type="ECO:0000256" key="1">
    <source>
        <dbReference type="SAM" id="MobiDB-lite"/>
    </source>
</evidence>
<organism evidence="3 4">
    <name type="scientific">Marchantia polymorpha subsp. ruderalis</name>
    <dbReference type="NCBI Taxonomy" id="1480154"/>
    <lineage>
        <taxon>Eukaryota</taxon>
        <taxon>Viridiplantae</taxon>
        <taxon>Streptophyta</taxon>
        <taxon>Embryophyta</taxon>
        <taxon>Marchantiophyta</taxon>
        <taxon>Marchantiopsida</taxon>
        <taxon>Marchantiidae</taxon>
        <taxon>Marchantiales</taxon>
        <taxon>Marchantiaceae</taxon>
        <taxon>Marchantia</taxon>
    </lineage>
</organism>
<dbReference type="EMBL" id="LVLJ01000377">
    <property type="protein sequence ID" value="OAE34592.1"/>
    <property type="molecule type" value="Genomic_DNA"/>
</dbReference>
<evidence type="ECO:0000256" key="2">
    <source>
        <dbReference type="SAM" id="Phobius"/>
    </source>
</evidence>
<reference evidence="3" key="1">
    <citation type="submission" date="2016-03" db="EMBL/GenBank/DDBJ databases">
        <title>Mechanisms controlling the formation of the plant cell surface in tip-growing cells are functionally conserved among land plants.</title>
        <authorList>
            <person name="Honkanen S."/>
            <person name="Jones V.A."/>
            <person name="Morieri G."/>
            <person name="Champion C."/>
            <person name="Hetherington A.J."/>
            <person name="Kelly S."/>
            <person name="Saint-Marcoux D."/>
            <person name="Proust H."/>
            <person name="Prescott H."/>
            <person name="Dolan L."/>
        </authorList>
    </citation>
    <scope>NUCLEOTIDE SEQUENCE [LARGE SCALE GENOMIC DNA]</scope>
    <source>
        <tissue evidence="3">Whole gametophyte</tissue>
    </source>
</reference>
<dbReference type="PANTHER" id="PTHR34214">
    <property type="match status" value="1"/>
</dbReference>
<feature type="compositionally biased region" description="Gly residues" evidence="1">
    <location>
        <begin position="50"/>
        <end position="66"/>
    </location>
</feature>
<dbReference type="AlphaFoldDB" id="A0A176WQL0"/>
<proteinExistence type="predicted"/>
<name>A0A176WQL0_MARPO</name>
<keyword evidence="2" id="KW-0472">Membrane</keyword>
<comment type="caution">
    <text evidence="3">The sequence shown here is derived from an EMBL/GenBank/DDBJ whole genome shotgun (WGS) entry which is preliminary data.</text>
</comment>